<keyword evidence="2" id="KW-1003">Cell membrane</keyword>
<dbReference type="RefSeq" id="WP_209518161.1">
    <property type="nucleotide sequence ID" value="NZ_JAGIOH010000001.1"/>
</dbReference>
<feature type="transmembrane region" description="Helical" evidence="7">
    <location>
        <begin position="59"/>
        <end position="83"/>
    </location>
</feature>
<evidence type="ECO:0000256" key="1">
    <source>
        <dbReference type="ARBA" id="ARBA00004651"/>
    </source>
</evidence>
<dbReference type="PROSITE" id="PS00216">
    <property type="entry name" value="SUGAR_TRANSPORT_1"/>
    <property type="match status" value="1"/>
</dbReference>
<name>A0ABS4YDL8_9ACTN</name>
<feature type="transmembrane region" description="Helical" evidence="7">
    <location>
        <begin position="342"/>
        <end position="362"/>
    </location>
</feature>
<organism evidence="9 10">
    <name type="scientific">Streptomyces syringium</name>
    <dbReference type="NCBI Taxonomy" id="76729"/>
    <lineage>
        <taxon>Bacteria</taxon>
        <taxon>Bacillati</taxon>
        <taxon>Actinomycetota</taxon>
        <taxon>Actinomycetes</taxon>
        <taxon>Kitasatosporales</taxon>
        <taxon>Streptomycetaceae</taxon>
        <taxon>Streptomyces</taxon>
    </lineage>
</organism>
<comment type="caution">
    <text evidence="9">The sequence shown here is derived from an EMBL/GenBank/DDBJ whole genome shotgun (WGS) entry which is preliminary data.</text>
</comment>
<dbReference type="PANTHER" id="PTHR23513:SF18">
    <property type="entry name" value="INTEGRAL MEMBRANE PROTEIN"/>
    <property type="match status" value="1"/>
</dbReference>
<dbReference type="GeneID" id="91573113"/>
<accession>A0ABS4YDL8</accession>
<feature type="transmembrane region" description="Helical" evidence="7">
    <location>
        <begin position="252"/>
        <end position="273"/>
    </location>
</feature>
<evidence type="ECO:0000313" key="9">
    <source>
        <dbReference type="EMBL" id="MBP2406804.1"/>
    </source>
</evidence>
<protein>
    <submittedName>
        <fullName evidence="9">MFS family permease</fullName>
    </submittedName>
</protein>
<evidence type="ECO:0000256" key="4">
    <source>
        <dbReference type="ARBA" id="ARBA00022989"/>
    </source>
</evidence>
<gene>
    <name evidence="9" type="ORF">JO379_006273</name>
</gene>
<evidence type="ECO:0000256" key="2">
    <source>
        <dbReference type="ARBA" id="ARBA00022475"/>
    </source>
</evidence>
<evidence type="ECO:0000256" key="6">
    <source>
        <dbReference type="SAM" id="MobiDB-lite"/>
    </source>
</evidence>
<feature type="transmembrane region" description="Helical" evidence="7">
    <location>
        <begin position="119"/>
        <end position="145"/>
    </location>
</feature>
<dbReference type="InterPro" id="IPR005829">
    <property type="entry name" value="Sugar_transporter_CS"/>
</dbReference>
<dbReference type="InterPro" id="IPR036259">
    <property type="entry name" value="MFS_trans_sf"/>
</dbReference>
<evidence type="ECO:0000259" key="8">
    <source>
        <dbReference type="PROSITE" id="PS50850"/>
    </source>
</evidence>
<feature type="region of interest" description="Disordered" evidence="6">
    <location>
        <begin position="208"/>
        <end position="227"/>
    </location>
</feature>
<dbReference type="Gene3D" id="1.20.1250.20">
    <property type="entry name" value="MFS general substrate transporter like domains"/>
    <property type="match status" value="1"/>
</dbReference>
<keyword evidence="3 7" id="KW-0812">Transmembrane</keyword>
<feature type="transmembrane region" description="Helical" evidence="7">
    <location>
        <begin position="92"/>
        <end position="113"/>
    </location>
</feature>
<reference evidence="9 10" key="1">
    <citation type="submission" date="2021-03" db="EMBL/GenBank/DDBJ databases">
        <title>Sequencing the genomes of 1000 actinobacteria strains.</title>
        <authorList>
            <person name="Klenk H.-P."/>
        </authorList>
    </citation>
    <scope>NUCLEOTIDE SEQUENCE [LARGE SCALE GENOMIC DNA]</scope>
    <source>
        <strain evidence="9 10">DSM 41480</strain>
    </source>
</reference>
<evidence type="ECO:0000256" key="7">
    <source>
        <dbReference type="SAM" id="Phobius"/>
    </source>
</evidence>
<feature type="transmembrane region" description="Helical" evidence="7">
    <location>
        <begin position="316"/>
        <end position="336"/>
    </location>
</feature>
<dbReference type="InterPro" id="IPR020846">
    <property type="entry name" value="MFS_dom"/>
</dbReference>
<dbReference type="Pfam" id="PF07690">
    <property type="entry name" value="MFS_1"/>
    <property type="match status" value="1"/>
</dbReference>
<feature type="transmembrane region" description="Helical" evidence="7">
    <location>
        <begin position="157"/>
        <end position="176"/>
    </location>
</feature>
<feature type="transmembrane region" description="Helical" evidence="7">
    <location>
        <begin position="20"/>
        <end position="39"/>
    </location>
</feature>
<comment type="subcellular location">
    <subcellularLocation>
        <location evidence="1">Cell membrane</location>
        <topology evidence="1">Multi-pass membrane protein</topology>
    </subcellularLocation>
</comment>
<dbReference type="SUPFAM" id="SSF103473">
    <property type="entry name" value="MFS general substrate transporter"/>
    <property type="match status" value="1"/>
</dbReference>
<keyword evidence="4 7" id="KW-1133">Transmembrane helix</keyword>
<sequence>MSPTRAGNAADKASAGPPEARGIVSFVVIWCGSALSQLASASTNFAMTVWLWERSHAALPIIVLELCSYLAVVALSPVGGVLADRWGRRRTLVLSSLLGALVIGCLWLLYGLGALSETYVYLSMLALGASITLQYPAMASTITALVPPAQYARANGLLSLSVSVSGVVAPALGALLMSSANLGVVFMADIASYAIALATLVMRAPRASPSAHPKTSGPTARDPAISGATKGGARLRADLTLGFRFIAGQPGLLALQVCFFAFYFAGMFGVLLAPMVLARTDGNNAVLAGVLSAAGVGGVLGGLATTAFGILRARPLYVIFVGFVVTGLLGQLPYGLSTSTSVWWATSFVGAFVFPFILAAHQTIWQTRVPVEIQGRVFAARRVLTESAGPIALLLSGPLADHVFEPAMRGPLGSSAGWLVGTGAGSGMALLLVLSGLLSVVTGCVGFRVVRLPTGERDADR</sequence>
<evidence type="ECO:0000256" key="3">
    <source>
        <dbReference type="ARBA" id="ARBA00022692"/>
    </source>
</evidence>
<dbReference type="Proteomes" id="UP001519291">
    <property type="component" value="Unassembled WGS sequence"/>
</dbReference>
<feature type="transmembrane region" description="Helical" evidence="7">
    <location>
        <begin position="182"/>
        <end position="202"/>
    </location>
</feature>
<feature type="transmembrane region" description="Helical" evidence="7">
    <location>
        <begin position="285"/>
        <end position="304"/>
    </location>
</feature>
<keyword evidence="10" id="KW-1185">Reference proteome</keyword>
<evidence type="ECO:0000313" key="10">
    <source>
        <dbReference type="Proteomes" id="UP001519291"/>
    </source>
</evidence>
<proteinExistence type="predicted"/>
<dbReference type="EMBL" id="JAGIOH010000001">
    <property type="protein sequence ID" value="MBP2406804.1"/>
    <property type="molecule type" value="Genomic_DNA"/>
</dbReference>
<feature type="transmembrane region" description="Helical" evidence="7">
    <location>
        <begin position="383"/>
        <end position="404"/>
    </location>
</feature>
<dbReference type="CDD" id="cd06173">
    <property type="entry name" value="MFS_MefA_like"/>
    <property type="match status" value="1"/>
</dbReference>
<keyword evidence="5 7" id="KW-0472">Membrane</keyword>
<feature type="domain" description="Major facilitator superfamily (MFS) profile" evidence="8">
    <location>
        <begin position="1"/>
        <end position="208"/>
    </location>
</feature>
<feature type="transmembrane region" description="Helical" evidence="7">
    <location>
        <begin position="424"/>
        <end position="447"/>
    </location>
</feature>
<dbReference type="InterPro" id="IPR011701">
    <property type="entry name" value="MFS"/>
</dbReference>
<dbReference type="PROSITE" id="PS50850">
    <property type="entry name" value="MFS"/>
    <property type="match status" value="1"/>
</dbReference>
<dbReference type="PANTHER" id="PTHR23513">
    <property type="entry name" value="INTEGRAL MEMBRANE EFFLUX PROTEIN-RELATED"/>
    <property type="match status" value="1"/>
</dbReference>
<evidence type="ECO:0000256" key="5">
    <source>
        <dbReference type="ARBA" id="ARBA00023136"/>
    </source>
</evidence>